<dbReference type="Proteomes" id="UP000003571">
    <property type="component" value="Unassembled WGS sequence"/>
</dbReference>
<dbReference type="EMBL" id="AGRW01000046">
    <property type="protein sequence ID" value="EIC01831.1"/>
    <property type="molecule type" value="Genomic_DNA"/>
</dbReference>
<sequence>MSDKELLLKRAKSALISRDYETAARIYKSLIKSDKKNMDLKIQLGNLYVKSGQDSLALSCFEEIEQYMMISGEEFPFAVDVYLSLGGIYRRLGRFDESLAALGKAGETGAKEIQVSYSLGFTYRQMGKYESAIDCFQNVIDKNPRDVLAFNHLGAIHALQGNHEKAIVAYQHGLKIDPNHPVIQLNIAKSYEAIGETRKALSCYEGALRSKPGWIEAIDLYSDLLLKENQVKEADDVVSRALKINPDDVKMHTAMGKVFNRKSVFEDAEKEFKKALSKNDVYAPALKGLALSQEKQGKSREAAETIQKAQKLSPDDIEILKQTAHILLSANYLPAAYEKISHLWKINQDDIDTVNLLGQYYICHGDEDKIEACFDRLERIKPGCTDVYKDWGERYLQIGDEKNAEDYLKVAVHENAGDADAMISLARMYDKQGRTNEALDLLYKAGKADANNESAKRAVDRIERKKQLFHKEPPAPAVQPRPEEGLPVDDFDIFDRAAEMSGGVPENVGEVSMGKEFDSLKTELNSVDVPFDLGMGDGELVENENADFESPIDFDDSAKDDSDIEGGEFDDSKSLENLIDAENDSVDSVLHGGSEMSDFGDDSWEDESGGGNPAASGGGSAPADIVPAVDAADDGDVSDKAGLVQENAASAAPVSASGSAAPSDAFDFSQFGAEDLSGDTDDIVSIDEMMGDGERDSGDVIDDLVDFDAPVDEEDDVRRERMPDGSGVLDAISHAADYPEQGIEEEVVRDFPREFNAQRPNLFRDEDFDDRTPVKPYVVGDGSDYAPQPPSYKPDAAENFQRQSVPDSRHQPRPVSDDDYLSLERQIQQVARNADDAQYAANQARRAAQFAEENVRDTEGRIKRSLENSIESMVEEKIRERIGDDLDNRIDEKISERIGDDLNNKISETIDNFIVGPDSEPEPEGEIELMNEDEFERAREDDGDDVELPVPDVEVPENALEIVSQNLYEEPEKNEAEKMLEKAVAILPSIVRAIEDKSVMEEFKSSLEMFKKLREMLEFLPPAKKKQFMTSRTRIMLDYVIAKLSGRPGLFATVVALLKSGVMSGPTPTEEITSPIDMDASSDEYIVTLISSVMETLRKLCESLEDDYLRDAIDSEILGILEKIRTAV</sequence>
<dbReference type="InterPro" id="IPR051012">
    <property type="entry name" value="CellSynth/LPSAsmb/PSIAsmb"/>
</dbReference>
<feature type="repeat" description="TPR" evidence="3">
    <location>
        <begin position="283"/>
        <end position="316"/>
    </location>
</feature>
<dbReference type="PANTHER" id="PTHR45586">
    <property type="entry name" value="TPR REPEAT-CONTAINING PROTEIN PA4667"/>
    <property type="match status" value="1"/>
</dbReference>
<dbReference type="InterPro" id="IPR011990">
    <property type="entry name" value="TPR-like_helical_dom_sf"/>
</dbReference>
<dbReference type="Pfam" id="PF13432">
    <property type="entry name" value="TPR_16"/>
    <property type="match status" value="2"/>
</dbReference>
<protein>
    <submittedName>
        <fullName evidence="6">Tetratricopeptide TPR_1 repeat-containing protein</fullName>
    </submittedName>
</protein>
<dbReference type="STRING" id="907348.TresaDRAFT_1973"/>
<dbReference type="AlphaFoldDB" id="H7EKS3"/>
<evidence type="ECO:0000256" key="1">
    <source>
        <dbReference type="ARBA" id="ARBA00022737"/>
    </source>
</evidence>
<evidence type="ECO:0000256" key="2">
    <source>
        <dbReference type="ARBA" id="ARBA00022803"/>
    </source>
</evidence>
<dbReference type="PROSITE" id="PS50293">
    <property type="entry name" value="TPR_REGION"/>
    <property type="match status" value="1"/>
</dbReference>
<comment type="caution">
    <text evidence="6">The sequence shown here is derived from an EMBL/GenBank/DDBJ whole genome shotgun (WGS) entry which is preliminary data.</text>
</comment>
<feature type="repeat" description="TPR" evidence="3">
    <location>
        <begin position="215"/>
        <end position="248"/>
    </location>
</feature>
<proteinExistence type="predicted"/>
<dbReference type="PATRIC" id="fig|907348.3.peg.1504"/>
<dbReference type="Pfam" id="PF14559">
    <property type="entry name" value="TPR_19"/>
    <property type="match status" value="1"/>
</dbReference>
<name>H7EKS3_9SPIR</name>
<feature type="compositionally biased region" description="Basic and acidic residues" evidence="5">
    <location>
        <begin position="762"/>
        <end position="773"/>
    </location>
</feature>
<keyword evidence="4" id="KW-0175">Coiled coil</keyword>
<feature type="region of interest" description="Disordered" evidence="5">
    <location>
        <begin position="758"/>
        <end position="823"/>
    </location>
</feature>
<evidence type="ECO:0000256" key="5">
    <source>
        <dbReference type="SAM" id="MobiDB-lite"/>
    </source>
</evidence>
<feature type="repeat" description="TPR" evidence="3">
    <location>
        <begin position="113"/>
        <end position="146"/>
    </location>
</feature>
<feature type="compositionally biased region" description="Gly residues" evidence="5">
    <location>
        <begin position="609"/>
        <end position="620"/>
    </location>
</feature>
<feature type="coiled-coil region" evidence="4">
    <location>
        <begin position="834"/>
        <end position="868"/>
    </location>
</feature>
<keyword evidence="7" id="KW-1185">Reference proteome</keyword>
<feature type="repeat" description="TPR" evidence="3">
    <location>
        <begin position="147"/>
        <end position="180"/>
    </location>
</feature>
<accession>H7EKS3</accession>
<dbReference type="SMART" id="SM00028">
    <property type="entry name" value="TPR"/>
    <property type="match status" value="9"/>
</dbReference>
<dbReference type="RefSeq" id="WP_002704317.1">
    <property type="nucleotide sequence ID" value="NZ_AGRW01000046.1"/>
</dbReference>
<feature type="coiled-coil region" evidence="4">
    <location>
        <begin position="445"/>
        <end position="472"/>
    </location>
</feature>
<organism evidence="6 7">
    <name type="scientific">Treponema saccharophilum DSM 2985</name>
    <dbReference type="NCBI Taxonomy" id="907348"/>
    <lineage>
        <taxon>Bacteria</taxon>
        <taxon>Pseudomonadati</taxon>
        <taxon>Spirochaetota</taxon>
        <taxon>Spirochaetia</taxon>
        <taxon>Spirochaetales</taxon>
        <taxon>Treponemataceae</taxon>
        <taxon>Treponema</taxon>
    </lineage>
</organism>
<evidence type="ECO:0000313" key="6">
    <source>
        <dbReference type="EMBL" id="EIC01831.1"/>
    </source>
</evidence>
<dbReference type="InterPro" id="IPR019734">
    <property type="entry name" value="TPR_rpt"/>
</dbReference>
<dbReference type="PROSITE" id="PS50005">
    <property type="entry name" value="TPR"/>
    <property type="match status" value="5"/>
</dbReference>
<evidence type="ECO:0000313" key="7">
    <source>
        <dbReference type="Proteomes" id="UP000003571"/>
    </source>
</evidence>
<feature type="repeat" description="TPR" evidence="3">
    <location>
        <begin position="419"/>
        <end position="452"/>
    </location>
</feature>
<feature type="region of interest" description="Disordered" evidence="5">
    <location>
        <begin position="548"/>
        <end position="574"/>
    </location>
</feature>
<dbReference type="SUPFAM" id="SSF48452">
    <property type="entry name" value="TPR-like"/>
    <property type="match status" value="3"/>
</dbReference>
<dbReference type="Pfam" id="PF13181">
    <property type="entry name" value="TPR_8"/>
    <property type="match status" value="1"/>
</dbReference>
<keyword evidence="1" id="KW-0677">Repeat</keyword>
<dbReference type="OrthoDB" id="9769609at2"/>
<dbReference type="eggNOG" id="COG0457">
    <property type="taxonomic scope" value="Bacteria"/>
</dbReference>
<gene>
    <name evidence="6" type="ORF">TresaDRAFT_1973</name>
</gene>
<dbReference type="Gene3D" id="1.25.40.10">
    <property type="entry name" value="Tetratricopeptide repeat domain"/>
    <property type="match status" value="2"/>
</dbReference>
<feature type="region of interest" description="Disordered" evidence="5">
    <location>
        <begin position="587"/>
        <end position="626"/>
    </location>
</feature>
<keyword evidence="2 3" id="KW-0802">TPR repeat</keyword>
<feature type="region of interest" description="Disordered" evidence="5">
    <location>
        <begin position="643"/>
        <end position="662"/>
    </location>
</feature>
<evidence type="ECO:0000256" key="3">
    <source>
        <dbReference type="PROSITE-ProRule" id="PRU00339"/>
    </source>
</evidence>
<feature type="compositionally biased region" description="Low complexity" evidence="5">
    <location>
        <begin position="648"/>
        <end position="662"/>
    </location>
</feature>
<feature type="compositionally biased region" description="Acidic residues" evidence="5">
    <location>
        <begin position="598"/>
        <end position="608"/>
    </location>
</feature>
<dbReference type="PANTHER" id="PTHR45586:SF1">
    <property type="entry name" value="LIPOPOLYSACCHARIDE ASSEMBLY PROTEIN B"/>
    <property type="match status" value="1"/>
</dbReference>
<reference evidence="6 7" key="1">
    <citation type="submission" date="2011-09" db="EMBL/GenBank/DDBJ databases">
        <title>The draft genome of Treponema saccharophilum DSM 2985.</title>
        <authorList>
            <consortium name="US DOE Joint Genome Institute (JGI-PGF)"/>
            <person name="Lucas S."/>
            <person name="Copeland A."/>
            <person name="Lapidus A."/>
            <person name="Glavina del Rio T."/>
            <person name="Dalin E."/>
            <person name="Tice H."/>
            <person name="Bruce D."/>
            <person name="Goodwin L."/>
            <person name="Pitluck S."/>
            <person name="Peters L."/>
            <person name="Kyrpides N."/>
            <person name="Mavromatis K."/>
            <person name="Ivanova N."/>
            <person name="Markowitz V."/>
            <person name="Cheng J.-F."/>
            <person name="Hugenholtz P."/>
            <person name="Woyke T."/>
            <person name="Wu D."/>
            <person name="Gronow S."/>
            <person name="Wellnitz S."/>
            <person name="Brambilla E."/>
            <person name="Klenk H.-P."/>
            <person name="Eisen J.A."/>
        </authorList>
    </citation>
    <scope>NUCLEOTIDE SEQUENCE [LARGE SCALE GENOMIC DNA]</scope>
    <source>
        <strain evidence="6 7">DSM 2985</strain>
    </source>
</reference>
<evidence type="ECO:0000256" key="4">
    <source>
        <dbReference type="SAM" id="Coils"/>
    </source>
</evidence>